<feature type="domain" description="Dihydroorotase catalytic" evidence="2">
    <location>
        <begin position="58"/>
        <end position="237"/>
    </location>
</feature>
<dbReference type="EMBL" id="JAPMUA010000002">
    <property type="protein sequence ID" value="MDG3585393.1"/>
    <property type="molecule type" value="Genomic_DNA"/>
</dbReference>
<dbReference type="InterPro" id="IPR024403">
    <property type="entry name" value="DHOase_cat"/>
</dbReference>
<keyword evidence="1" id="KW-0665">Pyrimidine biosynthesis</keyword>
<dbReference type="InterPro" id="IPR050138">
    <property type="entry name" value="DHOase/Allantoinase_Hydrolase"/>
</dbReference>
<protein>
    <submittedName>
        <fullName evidence="3">Dihydroorotase</fullName>
    </submittedName>
</protein>
<comment type="caution">
    <text evidence="3">The sequence shown here is derived from an EMBL/GenBank/DDBJ whole genome shotgun (WGS) entry which is preliminary data.</text>
</comment>
<dbReference type="InterPro" id="IPR004722">
    <property type="entry name" value="DHOase"/>
</dbReference>
<sequence>MNILVKSAKIVAPNSDYHLQTKDILIEDGIIKKIEDQLKAPKNAKVIDVKGLHVSEGWFDSSVSFGEPGHEERETIENGLKTAALSGFTAVAVNPNTHPVADTNADIGFLKAKASGKPTALYPIGALTVNSESVDLAELFDMKNAGAVAFGDYQKAITNPNLLKIALQYAQNFDGLVISFPQENKIAGKGVVNEEAVGTKLGLKGIPALAEELQIARDLFILEYTGGKLHIPTISTAKSVALIKEAKKKGLDVSCSVAIHNLFLTDDALTEFDTNYKVLPPLRTANDTKALLKALKDGIIDFVTSDHNPIDVENKKVEFDHALYGTIGLESAFGALQKAVPLETAIKSLTQGKIRFGIKSEGFKPGVKADLTLFDPNKTYVFKNQNIHSTSKNSAFIGQSLKGLALGIIANGQLILKITYSC</sequence>
<evidence type="ECO:0000313" key="3">
    <source>
        <dbReference type="EMBL" id="MDG3585393.1"/>
    </source>
</evidence>
<keyword evidence="4" id="KW-1185">Reference proteome</keyword>
<dbReference type="SUPFAM" id="SSF51556">
    <property type="entry name" value="Metallo-dependent hydrolases"/>
    <property type="match status" value="1"/>
</dbReference>
<dbReference type="InterPro" id="IPR032466">
    <property type="entry name" value="Metal_Hydrolase"/>
</dbReference>
<evidence type="ECO:0000259" key="2">
    <source>
        <dbReference type="Pfam" id="PF12890"/>
    </source>
</evidence>
<gene>
    <name evidence="3" type="ORF">OSR52_05880</name>
</gene>
<dbReference type="CDD" id="cd01317">
    <property type="entry name" value="DHOase_IIa"/>
    <property type="match status" value="1"/>
</dbReference>
<accession>A0ABT6FQ53</accession>
<dbReference type="Pfam" id="PF12890">
    <property type="entry name" value="DHOase"/>
    <property type="match status" value="1"/>
</dbReference>
<reference evidence="3" key="1">
    <citation type="submission" date="2022-11" db="EMBL/GenBank/DDBJ databases">
        <title>High-quality draft genome sequence of Galbibacter sp. strain CMA-7.</title>
        <authorList>
            <person name="Wei L."/>
            <person name="Dong C."/>
            <person name="Shao Z."/>
        </authorList>
    </citation>
    <scope>NUCLEOTIDE SEQUENCE</scope>
    <source>
        <strain evidence="3">CMA-7</strain>
    </source>
</reference>
<dbReference type="SUPFAM" id="SSF51338">
    <property type="entry name" value="Composite domain of metallo-dependent hydrolases"/>
    <property type="match status" value="1"/>
</dbReference>
<dbReference type="RefSeq" id="WP_277899338.1">
    <property type="nucleotide sequence ID" value="NZ_JAPMUA010000002.1"/>
</dbReference>
<name>A0ABT6FQ53_9FLAO</name>
<dbReference type="NCBIfam" id="TIGR00857">
    <property type="entry name" value="pyrC_multi"/>
    <property type="match status" value="1"/>
</dbReference>
<dbReference type="Proteomes" id="UP001153642">
    <property type="component" value="Unassembled WGS sequence"/>
</dbReference>
<dbReference type="PANTHER" id="PTHR43668:SF2">
    <property type="entry name" value="ALLANTOINASE"/>
    <property type="match status" value="1"/>
</dbReference>
<proteinExistence type="predicted"/>
<evidence type="ECO:0000256" key="1">
    <source>
        <dbReference type="ARBA" id="ARBA00022975"/>
    </source>
</evidence>
<dbReference type="Gene3D" id="3.20.20.140">
    <property type="entry name" value="Metal-dependent hydrolases"/>
    <property type="match status" value="1"/>
</dbReference>
<dbReference type="Gene3D" id="2.30.40.10">
    <property type="entry name" value="Urease, subunit C, domain 1"/>
    <property type="match status" value="1"/>
</dbReference>
<dbReference type="PANTHER" id="PTHR43668">
    <property type="entry name" value="ALLANTOINASE"/>
    <property type="match status" value="1"/>
</dbReference>
<dbReference type="InterPro" id="IPR011059">
    <property type="entry name" value="Metal-dep_hydrolase_composite"/>
</dbReference>
<evidence type="ECO:0000313" key="4">
    <source>
        <dbReference type="Proteomes" id="UP001153642"/>
    </source>
</evidence>
<organism evidence="3 4">
    <name type="scientific">Galbibacter pacificus</name>
    <dbReference type="NCBI Taxonomy" id="2996052"/>
    <lineage>
        <taxon>Bacteria</taxon>
        <taxon>Pseudomonadati</taxon>
        <taxon>Bacteroidota</taxon>
        <taxon>Flavobacteriia</taxon>
        <taxon>Flavobacteriales</taxon>
        <taxon>Flavobacteriaceae</taxon>
        <taxon>Galbibacter</taxon>
    </lineage>
</organism>